<evidence type="ECO:0000313" key="2">
    <source>
        <dbReference type="EMBL" id="QJA77315.1"/>
    </source>
</evidence>
<proteinExistence type="predicted"/>
<name>A0A6M3K6S8_9ZZZZ</name>
<reference evidence="2" key="1">
    <citation type="submission" date="2020-03" db="EMBL/GenBank/DDBJ databases">
        <title>The deep terrestrial virosphere.</title>
        <authorList>
            <person name="Holmfeldt K."/>
            <person name="Nilsson E."/>
            <person name="Simone D."/>
            <person name="Lopez-Fernandez M."/>
            <person name="Wu X."/>
            <person name="de Brujin I."/>
            <person name="Lundin D."/>
            <person name="Andersson A."/>
            <person name="Bertilsson S."/>
            <person name="Dopson M."/>
        </authorList>
    </citation>
    <scope>NUCLEOTIDE SEQUENCE</scope>
    <source>
        <strain evidence="2">MM415A01327</strain>
    </source>
</reference>
<gene>
    <name evidence="2" type="ORF">MM415A01327_0012</name>
</gene>
<protein>
    <recommendedName>
        <fullName evidence="3">Portal protein</fullName>
    </recommendedName>
</protein>
<accession>A0A6M3K6S8</accession>
<evidence type="ECO:0000256" key="1">
    <source>
        <dbReference type="SAM" id="MobiDB-lite"/>
    </source>
</evidence>
<dbReference type="AlphaFoldDB" id="A0A6M3K6S8"/>
<evidence type="ECO:0008006" key="3">
    <source>
        <dbReference type="Google" id="ProtNLM"/>
    </source>
</evidence>
<feature type="region of interest" description="Disordered" evidence="1">
    <location>
        <begin position="564"/>
        <end position="622"/>
    </location>
</feature>
<sequence length="622" mass="70653">MESQSHLDQRNMIEGRKTALQGYWNFRDKYLLEDRDIINLEKPEKKLDVSNWITNEPKVFFDLARAMLSINKPKFRLPIIMDAAPDEKSRMNKAERLCIGIMRSLDDDVAERGGISWLWDLAYYVLLGWYAVFCPVEKTYDGIKFTADIWDPLNVYPAWDSYGLAECVRTYQTDKLTGRAMIESFATTGIEGEVDKEPITQDGQVEVTNYWKRTLPTGRQKKAKVENGIKVGGRLVKPMTHQTKMNRIPIHIGAIGSPDRSTALWMKHKGESVIHSNKEVYGYMNKMLQLMQEVMEQNTYPNRIWNLMNPGQTVPKAKGHGEDIRLKPNEGINLLRTATTPGEVAVLVDYFGKQAQKGSVSDMTYGNSQGADLSGFAISQLLASVKYKLGMYLNAMNIVTGRVFTDFLYQYRTGNFGKLTLATENPHDMQRGMTYLEEYTTEDVPKHIYVEVAIPISSQFDKTQAILNSVQAKQAGILSLETLWELEDLGVQDKELEKMRIRDDQVSEDPFFRQMEIIERMWVKEQEYRNSPNPEMRAKAENIKQYIMQLEQQIGLRQAIPVKPGQQGVSPQMAPPETRGAPTADQMGAFTRTPPPPGDRTQEVNRGRVGKLVSPTGQPVGG</sequence>
<organism evidence="2">
    <name type="scientific">viral metagenome</name>
    <dbReference type="NCBI Taxonomy" id="1070528"/>
    <lineage>
        <taxon>unclassified sequences</taxon>
        <taxon>metagenomes</taxon>
        <taxon>organismal metagenomes</taxon>
    </lineage>
</organism>
<dbReference type="EMBL" id="MT142276">
    <property type="protein sequence ID" value="QJA77315.1"/>
    <property type="molecule type" value="Genomic_DNA"/>
</dbReference>